<dbReference type="InterPro" id="IPR000515">
    <property type="entry name" value="MetI-like"/>
</dbReference>
<dbReference type="OrthoDB" id="9815258at2"/>
<dbReference type="GO" id="GO:0005275">
    <property type="term" value="F:amine transmembrane transporter activity"/>
    <property type="evidence" value="ECO:0007669"/>
    <property type="project" value="TreeGrafter"/>
</dbReference>
<dbReference type="Pfam" id="PF00528">
    <property type="entry name" value="BPD_transp_1"/>
    <property type="match status" value="1"/>
</dbReference>
<evidence type="ECO:0000313" key="10">
    <source>
        <dbReference type="Proteomes" id="UP000285908"/>
    </source>
</evidence>
<evidence type="ECO:0000256" key="4">
    <source>
        <dbReference type="ARBA" id="ARBA00022692"/>
    </source>
</evidence>
<evidence type="ECO:0000256" key="3">
    <source>
        <dbReference type="ARBA" id="ARBA00022475"/>
    </source>
</evidence>
<keyword evidence="6 7" id="KW-0472">Membrane</keyword>
<dbReference type="SUPFAM" id="SSF161098">
    <property type="entry name" value="MetI-like"/>
    <property type="match status" value="1"/>
</dbReference>
<keyword evidence="10" id="KW-1185">Reference proteome</keyword>
<dbReference type="RefSeq" id="WP_127906579.1">
    <property type="nucleotide sequence ID" value="NZ_RQXX01000003.1"/>
</dbReference>
<reference evidence="9 10" key="1">
    <citation type="submission" date="2018-11" db="EMBL/GenBank/DDBJ databases">
        <title>Mesobaculum littorinae gen. nov., sp. nov., isolated from Littorina scabra that represents a novel genus of the order Rhodobacteraceae.</title>
        <authorList>
            <person name="Li F."/>
        </authorList>
    </citation>
    <scope>NUCLEOTIDE SEQUENCE [LARGE SCALE GENOMIC DNA]</scope>
    <source>
        <strain evidence="9 10">M0103</strain>
    </source>
</reference>
<dbReference type="GO" id="GO:0043190">
    <property type="term" value="C:ATP-binding cassette (ABC) transporter complex"/>
    <property type="evidence" value="ECO:0007669"/>
    <property type="project" value="TreeGrafter"/>
</dbReference>
<evidence type="ECO:0000256" key="1">
    <source>
        <dbReference type="ARBA" id="ARBA00004651"/>
    </source>
</evidence>
<dbReference type="CDD" id="cd06261">
    <property type="entry name" value="TM_PBP2"/>
    <property type="match status" value="1"/>
</dbReference>
<dbReference type="AlphaFoldDB" id="A0A438AGV0"/>
<evidence type="ECO:0000256" key="6">
    <source>
        <dbReference type="ARBA" id="ARBA00023136"/>
    </source>
</evidence>
<organism evidence="9 10">
    <name type="scientific">Mesobaculum littorinae</name>
    <dbReference type="NCBI Taxonomy" id="2486419"/>
    <lineage>
        <taxon>Bacteria</taxon>
        <taxon>Pseudomonadati</taxon>
        <taxon>Pseudomonadota</taxon>
        <taxon>Alphaproteobacteria</taxon>
        <taxon>Rhodobacterales</taxon>
        <taxon>Roseobacteraceae</taxon>
        <taxon>Mesobaculum</taxon>
    </lineage>
</organism>
<evidence type="ECO:0000313" key="9">
    <source>
        <dbReference type="EMBL" id="RVV97914.1"/>
    </source>
</evidence>
<proteinExistence type="inferred from homology"/>
<dbReference type="GO" id="GO:0015871">
    <property type="term" value="P:choline transport"/>
    <property type="evidence" value="ECO:0007669"/>
    <property type="project" value="TreeGrafter"/>
</dbReference>
<comment type="subcellular location">
    <subcellularLocation>
        <location evidence="1 7">Cell membrane</location>
        <topology evidence="1 7">Multi-pass membrane protein</topology>
    </subcellularLocation>
</comment>
<sequence length="222" mass="23901">MLGIGLMGVEEESMVTLAIVPTCVIFCSQIAVPPGILPNRTGKVWGARLLLDLMQRLPPFVYLVPIVMVFSVGNISGMIATFIHALPPVARLTNLGIHQVRPDMVEAARAFGTSHRQRLCKVEIPLAMPTIMAGVNRTIMMAPSMVVVAWITSVTGLGHMVLRGRGGLDMGLVTVGGLGILVLAVVIDRLSQFPGTSSRDRVHKKWYLTGPVGRARSMARKG</sequence>
<dbReference type="GO" id="GO:0031460">
    <property type="term" value="P:glycine betaine transport"/>
    <property type="evidence" value="ECO:0007669"/>
    <property type="project" value="TreeGrafter"/>
</dbReference>
<evidence type="ECO:0000259" key="8">
    <source>
        <dbReference type="PROSITE" id="PS50928"/>
    </source>
</evidence>
<keyword evidence="3" id="KW-1003">Cell membrane</keyword>
<keyword evidence="2 7" id="KW-0813">Transport</keyword>
<dbReference type="Gene3D" id="1.10.3720.10">
    <property type="entry name" value="MetI-like"/>
    <property type="match status" value="1"/>
</dbReference>
<keyword evidence="4 7" id="KW-0812">Transmembrane</keyword>
<dbReference type="PANTHER" id="PTHR47737:SF1">
    <property type="entry name" value="GLYCINE BETAINE_PROLINE BETAINE TRANSPORT SYSTEM PERMEASE PROTEIN PROW"/>
    <property type="match status" value="1"/>
</dbReference>
<accession>A0A438AGV0</accession>
<feature type="domain" description="ABC transmembrane type-1" evidence="8">
    <location>
        <begin position="13"/>
        <end position="191"/>
    </location>
</feature>
<feature type="transmembrane region" description="Helical" evidence="7">
    <location>
        <begin position="15"/>
        <end position="39"/>
    </location>
</feature>
<feature type="transmembrane region" description="Helical" evidence="7">
    <location>
        <begin position="60"/>
        <end position="86"/>
    </location>
</feature>
<dbReference type="EMBL" id="RQXX01000003">
    <property type="protein sequence ID" value="RVV97914.1"/>
    <property type="molecule type" value="Genomic_DNA"/>
</dbReference>
<feature type="transmembrane region" description="Helical" evidence="7">
    <location>
        <begin position="138"/>
        <end position="158"/>
    </location>
</feature>
<name>A0A438AGV0_9RHOB</name>
<comment type="caution">
    <text evidence="9">The sequence shown here is derived from an EMBL/GenBank/DDBJ whole genome shotgun (WGS) entry which is preliminary data.</text>
</comment>
<evidence type="ECO:0000256" key="5">
    <source>
        <dbReference type="ARBA" id="ARBA00022989"/>
    </source>
</evidence>
<keyword evidence="5 7" id="KW-1133">Transmembrane helix</keyword>
<protein>
    <submittedName>
        <fullName evidence="9">ABC transporter permease subunit</fullName>
    </submittedName>
</protein>
<feature type="transmembrane region" description="Helical" evidence="7">
    <location>
        <begin position="170"/>
        <end position="187"/>
    </location>
</feature>
<comment type="similarity">
    <text evidence="7">Belongs to the binding-protein-dependent transport system permease family.</text>
</comment>
<dbReference type="PANTHER" id="PTHR47737">
    <property type="entry name" value="GLYCINE BETAINE/PROLINE BETAINE TRANSPORT SYSTEM PERMEASE PROTEIN PROW"/>
    <property type="match status" value="1"/>
</dbReference>
<dbReference type="Proteomes" id="UP000285908">
    <property type="component" value="Unassembled WGS sequence"/>
</dbReference>
<dbReference type="InterPro" id="IPR035906">
    <property type="entry name" value="MetI-like_sf"/>
</dbReference>
<evidence type="ECO:0000256" key="7">
    <source>
        <dbReference type="RuleBase" id="RU363032"/>
    </source>
</evidence>
<dbReference type="GO" id="GO:0015226">
    <property type="term" value="F:carnitine transmembrane transporter activity"/>
    <property type="evidence" value="ECO:0007669"/>
    <property type="project" value="TreeGrafter"/>
</dbReference>
<dbReference type="PROSITE" id="PS50928">
    <property type="entry name" value="ABC_TM1"/>
    <property type="match status" value="1"/>
</dbReference>
<evidence type="ECO:0000256" key="2">
    <source>
        <dbReference type="ARBA" id="ARBA00022448"/>
    </source>
</evidence>
<gene>
    <name evidence="9" type="ORF">EKE94_10600</name>
</gene>